<gene>
    <name evidence="1" type="ORF">G293_02120</name>
</gene>
<dbReference type="KEGG" id="lau:G293_02120"/>
<dbReference type="Proteomes" id="UP000035503">
    <property type="component" value="Chromosome"/>
</dbReference>
<protein>
    <submittedName>
        <fullName evidence="1">Uncharacterized protein</fullName>
    </submittedName>
</protein>
<evidence type="ECO:0000313" key="2">
    <source>
        <dbReference type="Proteomes" id="UP000035503"/>
    </source>
</evidence>
<dbReference type="STRING" id="1277257.G293_02120"/>
<proteinExistence type="predicted"/>
<keyword evidence="2" id="KW-1185">Reference proteome</keyword>
<dbReference type="RefSeq" id="WP_047264100.1">
    <property type="nucleotide sequence ID" value="NZ_CP004021.1"/>
</dbReference>
<dbReference type="PATRIC" id="fig|1277257.4.peg.458"/>
<evidence type="ECO:0000313" key="1">
    <source>
        <dbReference type="EMBL" id="AKK20056.1"/>
    </source>
</evidence>
<reference evidence="1 2" key="1">
    <citation type="journal article" date="2015" name="Genome Announc.">
        <title>Complete Genome Sequence of 'Candidatus Liberibacter africanus,' a Bacterium Associated with Citrus Huanglongbing.</title>
        <authorList>
            <person name="Lin H."/>
            <person name="Pietersen G."/>
            <person name="Han C."/>
            <person name="Read D.A."/>
            <person name="Lou B."/>
            <person name="Gupta G."/>
            <person name="Civerolo E.L."/>
        </authorList>
    </citation>
    <scope>NUCLEOTIDE SEQUENCE [LARGE SCALE GENOMIC DNA]</scope>
    <source>
        <strain evidence="1 2">PTSAPSY</strain>
    </source>
</reference>
<name>A0A0G3I2F3_LIBAF</name>
<dbReference type="AlphaFoldDB" id="A0A0G3I2F3"/>
<organism evidence="1 2">
    <name type="scientific">Candidatus Liberibacter africanus PTSAPSY</name>
    <dbReference type="NCBI Taxonomy" id="1277257"/>
    <lineage>
        <taxon>Bacteria</taxon>
        <taxon>Pseudomonadati</taxon>
        <taxon>Pseudomonadota</taxon>
        <taxon>Alphaproteobacteria</taxon>
        <taxon>Hyphomicrobiales</taxon>
        <taxon>Rhizobiaceae</taxon>
        <taxon>Liberibacter</taxon>
    </lineage>
</organism>
<sequence>MLFITNEIDLNKQKESLANDKTSPPVKKSPSLWDNALGASISGVLEAPADLVSLVTPWEYKPDPLKKNALTVDPEQTGMIGQISHGFLHSVSAFGIGASIGGAVGGPIGSLAGGALSVALAEARRSFENARDEGQDSSTATAVGAKSGIISGGGAVIPAGFGVNIVKSVLASVGVNLGLSTLDRMGDYAILKTNGYDELAEHASEMDSISVATDIVLGMAFGGLHAKNARRNKNLSGMKPTPSEVDIATGAKTELTASCILNDHIPVNEEAYNAHMNTLAEAESSLTSGEKFSMTLDNAESLERGSIKKPEIEMGRSPLGDERIDPRSWSSDQRIAKAVESIEKFSNSQDGESAMPHHIKRDINIVKHNLIETALSCFYERGGK</sequence>
<dbReference type="EMBL" id="CP004021">
    <property type="protein sequence ID" value="AKK20056.1"/>
    <property type="molecule type" value="Genomic_DNA"/>
</dbReference>
<accession>A0A0G3I2F3</accession>